<dbReference type="EMBL" id="JADBEO010000006">
    <property type="protein sequence ID" value="MDR4305806.1"/>
    <property type="molecule type" value="Genomic_DNA"/>
</dbReference>
<feature type="domain" description="SseB protein N-terminal" evidence="1">
    <location>
        <begin position="8"/>
        <end position="114"/>
    </location>
</feature>
<protein>
    <submittedName>
        <fullName evidence="3">Enhanced serine sensitivity protein SseB C-terminal domain-containing protein</fullName>
    </submittedName>
</protein>
<evidence type="ECO:0000313" key="3">
    <source>
        <dbReference type="EMBL" id="MDR4305806.1"/>
    </source>
</evidence>
<sequence>MFLPENDLERALVRAADDPAARAPFLKTLLDAELAFALVDAGKDGYHVPELEEGGEVFVPIFTSEKRVEPAFGGETMFVVRQTLRQILEQVEGANFVLNPGSDYGRELSAADVKAMLAGDFEAAAESDDGPDDNEFGLPAAVGKPTPMPTHITTPLARMLAAIREVKSAHIAQALFPDPDGTKRLVIGIETDGDLDFVLDRVTQLLDRVAKASDVIDFVPIPGSPLDGYFQRDVNPFYKKAEA</sequence>
<gene>
    <name evidence="3" type="ORF">IHQ68_04095</name>
</gene>
<comment type="caution">
    <text evidence="3">The sequence shown here is derived from an EMBL/GenBank/DDBJ whole genome shotgun (WGS) entry which is preliminary data.</text>
</comment>
<evidence type="ECO:0000313" key="4">
    <source>
        <dbReference type="Proteomes" id="UP001181622"/>
    </source>
</evidence>
<dbReference type="RefSeq" id="WP_309389121.1">
    <property type="nucleotide sequence ID" value="NZ_JADBEO010000006.1"/>
</dbReference>
<feature type="domain" description="SseB protein C-terminal" evidence="2">
    <location>
        <begin position="143"/>
        <end position="240"/>
    </location>
</feature>
<dbReference type="Proteomes" id="UP001181622">
    <property type="component" value="Unassembled WGS sequence"/>
</dbReference>
<dbReference type="Pfam" id="PF07179">
    <property type="entry name" value="SseB"/>
    <property type="match status" value="1"/>
</dbReference>
<keyword evidence="4" id="KW-1185">Reference proteome</keyword>
<evidence type="ECO:0000259" key="2">
    <source>
        <dbReference type="Pfam" id="PF14581"/>
    </source>
</evidence>
<dbReference type="InterPro" id="IPR009839">
    <property type="entry name" value="SseB_N"/>
</dbReference>
<organism evidence="3 4">
    <name type="scientific">Chelatococcus sambhunathii</name>
    <dbReference type="NCBI Taxonomy" id="363953"/>
    <lineage>
        <taxon>Bacteria</taxon>
        <taxon>Pseudomonadati</taxon>
        <taxon>Pseudomonadota</taxon>
        <taxon>Alphaproteobacteria</taxon>
        <taxon>Hyphomicrobiales</taxon>
        <taxon>Chelatococcaceae</taxon>
        <taxon>Chelatococcus</taxon>
    </lineage>
</organism>
<proteinExistence type="predicted"/>
<evidence type="ECO:0000259" key="1">
    <source>
        <dbReference type="Pfam" id="PF07179"/>
    </source>
</evidence>
<name>A0ABU1DCG9_9HYPH</name>
<dbReference type="InterPro" id="IPR027945">
    <property type="entry name" value="SseB_C"/>
</dbReference>
<accession>A0ABU1DCG9</accession>
<reference evidence="3" key="1">
    <citation type="submission" date="2020-10" db="EMBL/GenBank/DDBJ databases">
        <authorList>
            <person name="Abbas A."/>
            <person name="Razzaq R."/>
            <person name="Waqas M."/>
            <person name="Abbas N."/>
            <person name="Nielsen T.K."/>
            <person name="Hansen L.H."/>
            <person name="Hussain S."/>
            <person name="Shahid M."/>
        </authorList>
    </citation>
    <scope>NUCLEOTIDE SEQUENCE</scope>
    <source>
        <strain evidence="3">S14</strain>
    </source>
</reference>
<dbReference type="Pfam" id="PF14581">
    <property type="entry name" value="SseB_C"/>
    <property type="match status" value="1"/>
</dbReference>